<reference evidence="2" key="1">
    <citation type="submission" date="2017-12" db="EMBL/GenBank/DDBJ databases">
        <authorList>
            <person name="Diaz M."/>
        </authorList>
    </citation>
    <scope>NUCLEOTIDE SEQUENCE [LARGE SCALE GENOMIC DNA]</scope>
    <source>
        <strain evidence="2">FI11154</strain>
    </source>
</reference>
<dbReference type="AlphaFoldDB" id="A0A2P9HRG1"/>
<dbReference type="Proteomes" id="UP000246073">
    <property type="component" value="Unassembled WGS sequence"/>
</dbReference>
<evidence type="ECO:0000313" key="1">
    <source>
        <dbReference type="EMBL" id="SPL66543.1"/>
    </source>
</evidence>
<proteinExistence type="predicted"/>
<evidence type="ECO:0000313" key="2">
    <source>
        <dbReference type="Proteomes" id="UP000246073"/>
    </source>
</evidence>
<dbReference type="EMBL" id="OOFM01000005">
    <property type="protein sequence ID" value="SPL66543.1"/>
    <property type="molecule type" value="Genomic_DNA"/>
</dbReference>
<name>A0A2P9HRG1_9HYPH</name>
<accession>A0A2P9HRG1</accession>
<organism evidence="1 2">
    <name type="scientific">Ochrobactrum soli</name>
    <dbReference type="NCBI Taxonomy" id="2448455"/>
    <lineage>
        <taxon>Bacteria</taxon>
        <taxon>Pseudomonadati</taxon>
        <taxon>Pseudomonadota</taxon>
        <taxon>Alphaproteobacteria</taxon>
        <taxon>Hyphomicrobiales</taxon>
        <taxon>Brucellaceae</taxon>
        <taxon>Brucella/Ochrobactrum group</taxon>
        <taxon>Ochrobactrum</taxon>
    </lineage>
</organism>
<protein>
    <submittedName>
        <fullName evidence="1">Uncharacterized protein</fullName>
    </submittedName>
</protein>
<sequence length="46" mass="5199">MRLRQSQLATARTNLQWANLQGCCLHIASSMVPGCLTYQKYETGRV</sequence>
<gene>
    <name evidence="1" type="ORF">OHAE_2410</name>
</gene>